<reference evidence="2 3" key="1">
    <citation type="journal article" date="2014" name="Int. J. Syst. Evol. Microbiol.">
        <title>Complete genome sequence of Corynebacterium casei LMG S-19264T (=DSM 44701T), isolated from a smear-ripened cheese.</title>
        <authorList>
            <consortium name="US DOE Joint Genome Institute (JGI-PGF)"/>
            <person name="Walter F."/>
            <person name="Albersmeier A."/>
            <person name="Kalinowski J."/>
            <person name="Ruckert C."/>
        </authorList>
    </citation>
    <scope>NUCLEOTIDE SEQUENCE [LARGE SCALE GENOMIC DNA]</scope>
    <source>
        <strain evidence="2 3">KCTC 12866</strain>
    </source>
</reference>
<evidence type="ECO:0000313" key="3">
    <source>
        <dbReference type="Proteomes" id="UP000598271"/>
    </source>
</evidence>
<sequence>MNIIRSFFVTLCTVLLGGFEAVSQNEAKVQVDPGVSVHNYKHTHKAKKAESMQQVQTKRRFSSRVGIVPRSINAPRESARLSTPKYKRRSVWSFFKNSNPTPTRLNPLTNPGNYKTQ</sequence>
<comment type="caution">
    <text evidence="2">The sequence shown here is derived from an EMBL/GenBank/DDBJ whole genome shotgun (WGS) entry which is preliminary data.</text>
</comment>
<keyword evidence="3" id="KW-1185">Reference proteome</keyword>
<dbReference type="EMBL" id="BMXF01000002">
    <property type="protein sequence ID" value="GHB67385.1"/>
    <property type="molecule type" value="Genomic_DNA"/>
</dbReference>
<evidence type="ECO:0000313" key="2">
    <source>
        <dbReference type="EMBL" id="GHB67385.1"/>
    </source>
</evidence>
<accession>A0A8J3G9J8</accession>
<evidence type="ECO:0000256" key="1">
    <source>
        <dbReference type="SAM" id="MobiDB-lite"/>
    </source>
</evidence>
<gene>
    <name evidence="2" type="ORF">GCM10007390_20870</name>
</gene>
<feature type="compositionally biased region" description="Low complexity" evidence="1">
    <location>
        <begin position="97"/>
        <end position="111"/>
    </location>
</feature>
<protein>
    <submittedName>
        <fullName evidence="2">Uncharacterized protein</fullName>
    </submittedName>
</protein>
<dbReference type="RefSeq" id="WP_189564391.1">
    <property type="nucleotide sequence ID" value="NZ_BMXF01000002.1"/>
</dbReference>
<proteinExistence type="predicted"/>
<feature type="region of interest" description="Disordered" evidence="1">
    <location>
        <begin position="97"/>
        <end position="117"/>
    </location>
</feature>
<organism evidence="2 3">
    <name type="scientific">Persicitalea jodogahamensis</name>
    <dbReference type="NCBI Taxonomy" id="402147"/>
    <lineage>
        <taxon>Bacteria</taxon>
        <taxon>Pseudomonadati</taxon>
        <taxon>Bacteroidota</taxon>
        <taxon>Cytophagia</taxon>
        <taxon>Cytophagales</taxon>
        <taxon>Spirosomataceae</taxon>
        <taxon>Persicitalea</taxon>
    </lineage>
</organism>
<name>A0A8J3G9J8_9BACT</name>
<dbReference type="Proteomes" id="UP000598271">
    <property type="component" value="Unassembled WGS sequence"/>
</dbReference>
<dbReference type="AlphaFoldDB" id="A0A8J3G9J8"/>